<dbReference type="Proteomes" id="UP000239663">
    <property type="component" value="Unassembled WGS sequence"/>
</dbReference>
<evidence type="ECO:0000256" key="1">
    <source>
        <dbReference type="ARBA" id="ARBA00022801"/>
    </source>
</evidence>
<dbReference type="InterPro" id="IPR014787">
    <property type="entry name" value="PSer_Pase_RsbU_N"/>
</dbReference>
<dbReference type="InterPro" id="IPR036457">
    <property type="entry name" value="PPM-type-like_dom_sf"/>
</dbReference>
<organism evidence="3 4">
    <name type="scientific">Pradoshia eiseniae</name>
    <dbReference type="NCBI Taxonomy" id="2064768"/>
    <lineage>
        <taxon>Bacteria</taxon>
        <taxon>Bacillati</taxon>
        <taxon>Bacillota</taxon>
        <taxon>Bacilli</taxon>
        <taxon>Bacillales</taxon>
        <taxon>Bacillaceae</taxon>
        <taxon>Pradoshia</taxon>
    </lineage>
</organism>
<keyword evidence="1" id="KW-0378">Hydrolase</keyword>
<dbReference type="InterPro" id="IPR017944">
    <property type="entry name" value="KaiA/RbsU_helical_domain_sf"/>
</dbReference>
<dbReference type="Pfam" id="PF08673">
    <property type="entry name" value="RsbU_N"/>
    <property type="match status" value="1"/>
</dbReference>
<dbReference type="InterPro" id="IPR001932">
    <property type="entry name" value="PPM-type_phosphatase-like_dom"/>
</dbReference>
<keyword evidence="4" id="KW-1185">Reference proteome</keyword>
<gene>
    <name evidence="3" type="ORF">CYL18_17760</name>
</gene>
<dbReference type="PANTHER" id="PTHR43156">
    <property type="entry name" value="STAGE II SPORULATION PROTEIN E-RELATED"/>
    <property type="match status" value="1"/>
</dbReference>
<evidence type="ECO:0000313" key="4">
    <source>
        <dbReference type="Proteomes" id="UP000239663"/>
    </source>
</evidence>
<feature type="domain" description="PPM-type phosphatase" evidence="2">
    <location>
        <begin position="131"/>
        <end position="342"/>
    </location>
</feature>
<dbReference type="PROSITE" id="PS51746">
    <property type="entry name" value="PPM_2"/>
    <property type="match status" value="1"/>
</dbReference>
<sequence length="344" mass="39380">MDSLGGRCVAKREYLEKDYRDALSRYLAEQTEQALYLGQKISKSAMENDISPEEIISMHQNALQQIYPDLSNNALHSLDFLLEVMLEYGVAFRELQSLRHQQRELKSEMEIATNVQQTLLGTNIPVIDNLDIGAISVPAKHMSGDYFHFVEDEHNRVAVAIADIIGKGIPAALCMSMIKYAMDSLPEHRTSPASVLESINRVVEQNVDPSMFITMFYGLYDPTDHIFTYASAGHEPGFFYDYQENSFSELMARGLLLGVDKRTTYKQYERKIEVGDMIVLLSDGVTECRTNEGFIERDTLVEIIQESIHLDAQSIVNNLFKKLEKMQHFQLRDDFTLIIIRRKF</sequence>
<dbReference type="SUPFAM" id="SSF101215">
    <property type="entry name" value="KaiA/RbsU domain"/>
    <property type="match status" value="1"/>
</dbReference>
<dbReference type="Gene3D" id="3.60.40.10">
    <property type="entry name" value="PPM-type phosphatase domain"/>
    <property type="match status" value="1"/>
</dbReference>
<protein>
    <submittedName>
        <fullName evidence="3">Phosphoserine phosphatase</fullName>
    </submittedName>
</protein>
<dbReference type="Pfam" id="PF07228">
    <property type="entry name" value="SpoIIE"/>
    <property type="match status" value="1"/>
</dbReference>
<dbReference type="InterPro" id="IPR052016">
    <property type="entry name" value="Bact_Sigma-Reg"/>
</dbReference>
<dbReference type="AlphaFoldDB" id="A0A2S7MVL1"/>
<accession>A0A2S7MVL1</accession>
<evidence type="ECO:0000313" key="3">
    <source>
        <dbReference type="EMBL" id="PQD93842.1"/>
    </source>
</evidence>
<dbReference type="EMBL" id="PKOZ01000020">
    <property type="protein sequence ID" value="PQD93842.1"/>
    <property type="molecule type" value="Genomic_DNA"/>
</dbReference>
<proteinExistence type="predicted"/>
<dbReference type="SMART" id="SM00331">
    <property type="entry name" value="PP2C_SIG"/>
    <property type="match status" value="1"/>
</dbReference>
<name>A0A2S7MVL1_9BACI</name>
<dbReference type="OrthoDB" id="311592at2"/>
<comment type="caution">
    <text evidence="3">The sequence shown here is derived from an EMBL/GenBank/DDBJ whole genome shotgun (WGS) entry which is preliminary data.</text>
</comment>
<evidence type="ECO:0000259" key="2">
    <source>
        <dbReference type="PROSITE" id="PS51746"/>
    </source>
</evidence>
<reference evidence="3 4" key="1">
    <citation type="submission" date="2017-12" db="EMBL/GenBank/DDBJ databases">
        <title>Taxonomic description and draft genome of Pradoshia cofamensis Gen. nov., sp. nov., a thermotolerant bacillale isolated from anterior gut of earthworm Eisenia fetida.</title>
        <authorList>
            <person name="Saha T."/>
            <person name="Chakraborty R."/>
        </authorList>
    </citation>
    <scope>NUCLEOTIDE SEQUENCE [LARGE SCALE GENOMIC DNA]</scope>
    <source>
        <strain evidence="3 4">EAG3</strain>
    </source>
</reference>
<dbReference type="GO" id="GO:0016791">
    <property type="term" value="F:phosphatase activity"/>
    <property type="evidence" value="ECO:0007669"/>
    <property type="project" value="TreeGrafter"/>
</dbReference>
<dbReference type="SUPFAM" id="SSF81606">
    <property type="entry name" value="PP2C-like"/>
    <property type="match status" value="1"/>
</dbReference>
<dbReference type="RefSeq" id="WP_104850825.1">
    <property type="nucleotide sequence ID" value="NZ_PKOZ01000020.1"/>
</dbReference>
<dbReference type="PANTHER" id="PTHR43156:SF15">
    <property type="entry name" value="PHOSPHOSERINE PHOSPHATASE RSBU"/>
    <property type="match status" value="1"/>
</dbReference>
<dbReference type="Gene3D" id="1.10.1240.30">
    <property type="entry name" value="KaiA/RbsU domain"/>
    <property type="match status" value="1"/>
</dbReference>
<dbReference type="FunFam" id="3.60.40.10:FF:000045">
    <property type="entry name" value="Stage II sporulation protein E"/>
    <property type="match status" value="1"/>
</dbReference>